<dbReference type="GeneID" id="54583230"/>
<accession>A0A6A6I2U7</accession>
<organism evidence="2 3">
    <name type="scientific">Trematosphaeria pertusa</name>
    <dbReference type="NCBI Taxonomy" id="390896"/>
    <lineage>
        <taxon>Eukaryota</taxon>
        <taxon>Fungi</taxon>
        <taxon>Dikarya</taxon>
        <taxon>Ascomycota</taxon>
        <taxon>Pezizomycotina</taxon>
        <taxon>Dothideomycetes</taxon>
        <taxon>Pleosporomycetidae</taxon>
        <taxon>Pleosporales</taxon>
        <taxon>Massarineae</taxon>
        <taxon>Trematosphaeriaceae</taxon>
        <taxon>Trematosphaeria</taxon>
    </lineage>
</organism>
<evidence type="ECO:0000313" key="2">
    <source>
        <dbReference type="EMBL" id="KAF2244203.1"/>
    </source>
</evidence>
<gene>
    <name evidence="2" type="ORF">BU26DRAFT_522891</name>
</gene>
<reference evidence="2" key="1">
    <citation type="journal article" date="2020" name="Stud. Mycol.">
        <title>101 Dothideomycetes genomes: a test case for predicting lifestyles and emergence of pathogens.</title>
        <authorList>
            <person name="Haridas S."/>
            <person name="Albert R."/>
            <person name="Binder M."/>
            <person name="Bloem J."/>
            <person name="Labutti K."/>
            <person name="Salamov A."/>
            <person name="Andreopoulos B."/>
            <person name="Baker S."/>
            <person name="Barry K."/>
            <person name="Bills G."/>
            <person name="Bluhm B."/>
            <person name="Cannon C."/>
            <person name="Castanera R."/>
            <person name="Culley D."/>
            <person name="Daum C."/>
            <person name="Ezra D."/>
            <person name="Gonzalez J."/>
            <person name="Henrissat B."/>
            <person name="Kuo A."/>
            <person name="Liang C."/>
            <person name="Lipzen A."/>
            <person name="Lutzoni F."/>
            <person name="Magnuson J."/>
            <person name="Mondo S."/>
            <person name="Nolan M."/>
            <person name="Ohm R."/>
            <person name="Pangilinan J."/>
            <person name="Park H.-J."/>
            <person name="Ramirez L."/>
            <person name="Alfaro M."/>
            <person name="Sun H."/>
            <person name="Tritt A."/>
            <person name="Yoshinaga Y."/>
            <person name="Zwiers L.-H."/>
            <person name="Turgeon B."/>
            <person name="Goodwin S."/>
            <person name="Spatafora J."/>
            <person name="Crous P."/>
            <person name="Grigoriev I."/>
        </authorList>
    </citation>
    <scope>NUCLEOTIDE SEQUENCE</scope>
    <source>
        <strain evidence="2">CBS 122368</strain>
    </source>
</reference>
<protein>
    <submittedName>
        <fullName evidence="2">Uncharacterized protein</fullName>
    </submittedName>
</protein>
<keyword evidence="3" id="KW-1185">Reference proteome</keyword>
<feature type="compositionally biased region" description="Acidic residues" evidence="1">
    <location>
        <begin position="1"/>
        <end position="37"/>
    </location>
</feature>
<dbReference type="EMBL" id="ML987203">
    <property type="protein sequence ID" value="KAF2244203.1"/>
    <property type="molecule type" value="Genomic_DNA"/>
</dbReference>
<evidence type="ECO:0000256" key="1">
    <source>
        <dbReference type="SAM" id="MobiDB-lite"/>
    </source>
</evidence>
<dbReference type="OrthoDB" id="3769987at2759"/>
<name>A0A6A6I2U7_9PLEO</name>
<proteinExistence type="predicted"/>
<evidence type="ECO:0000313" key="3">
    <source>
        <dbReference type="Proteomes" id="UP000800094"/>
    </source>
</evidence>
<feature type="compositionally biased region" description="Low complexity" evidence="1">
    <location>
        <begin position="113"/>
        <end position="123"/>
    </location>
</feature>
<sequence>MRIVEDIEDEDSEDEDIEYEDSEDEDSDGEDSEDGDYYEPTSTGRNRNPGRVPSILESLSADRHPNSAERKRPKTLMGTIRVSRAGLSLRSTASDRPRTLGPDPQQLSDESVVETSPVPSTSEIIANSIERTALPGSGETVESRGQQALPKHELVKMRDNLRLLILGELCDIRSAHSKSQGPAQMWSKSQELDDLLLAIWKADKEEILLEMGPEKYKNVSDVVDAWLLFRDIARKLGRHAGVHPSEGKPFPQIGYEAWVEKLGGDDKYLELDYQLTEARVELRKSGACRNTAEVAGKLTEAFASATKYANATKAYKKGVTRFNENLFSWQLDF</sequence>
<feature type="region of interest" description="Disordered" evidence="1">
    <location>
        <begin position="1"/>
        <end position="124"/>
    </location>
</feature>
<dbReference type="AlphaFoldDB" id="A0A6A6I2U7"/>
<dbReference type="Proteomes" id="UP000800094">
    <property type="component" value="Unassembled WGS sequence"/>
</dbReference>
<dbReference type="RefSeq" id="XP_033679207.1">
    <property type="nucleotide sequence ID" value="XM_033829900.1"/>
</dbReference>
<feature type="compositionally biased region" description="Basic and acidic residues" evidence="1">
    <location>
        <begin position="60"/>
        <end position="70"/>
    </location>
</feature>